<keyword evidence="4" id="KW-1185">Reference proteome</keyword>
<name>A0A7K7RJ05_9PASS</name>
<dbReference type="SMART" id="SM01359">
    <property type="entry name" value="A2M_N_2"/>
    <property type="match status" value="1"/>
</dbReference>
<comment type="caution">
    <text evidence="3">The sequence shown here is derived from an EMBL/GenBank/DDBJ whole genome shotgun (WGS) entry which is preliminary data.</text>
</comment>
<feature type="non-terminal residue" evidence="3">
    <location>
        <position position="405"/>
    </location>
</feature>
<dbReference type="FunFam" id="2.60.40.10:FF:000312">
    <property type="entry name" value="Alpha-2-macroglobulin like 1"/>
    <property type="match status" value="1"/>
</dbReference>
<feature type="domain" description="Alpha-2-macroglobulin bait region" evidence="1">
    <location>
        <begin position="1"/>
        <end position="86"/>
    </location>
</feature>
<dbReference type="SUPFAM" id="SSF81296">
    <property type="entry name" value="E set domains"/>
    <property type="match status" value="1"/>
</dbReference>
<dbReference type="GO" id="GO:0004866">
    <property type="term" value="F:endopeptidase inhibitor activity"/>
    <property type="evidence" value="ECO:0007669"/>
    <property type="project" value="InterPro"/>
</dbReference>
<dbReference type="Pfam" id="PF07703">
    <property type="entry name" value="A2M_BRD"/>
    <property type="match status" value="1"/>
</dbReference>
<evidence type="ECO:0000259" key="2">
    <source>
        <dbReference type="SMART" id="SM01360"/>
    </source>
</evidence>
<evidence type="ECO:0000313" key="4">
    <source>
        <dbReference type="Proteomes" id="UP000549091"/>
    </source>
</evidence>
<dbReference type="Pfam" id="PF00207">
    <property type="entry name" value="A2M"/>
    <property type="match status" value="1"/>
</dbReference>
<feature type="non-terminal residue" evidence="3">
    <location>
        <position position="1"/>
    </location>
</feature>
<protein>
    <submittedName>
        <fullName evidence="3">A2MG protein</fullName>
    </submittedName>
</protein>
<gene>
    <name evidence="3" type="primary">A2m_2</name>
    <name evidence="3" type="ORF">NESACU_R09892</name>
</gene>
<feature type="domain" description="Alpha-2-macroglobulin" evidence="2">
    <location>
        <begin position="219"/>
        <end position="309"/>
    </location>
</feature>
<dbReference type="AlphaFoldDB" id="A0A7K7RJ05"/>
<dbReference type="InterPro" id="IPR001599">
    <property type="entry name" value="Macroglobln_a2"/>
</dbReference>
<reference evidence="3 4" key="1">
    <citation type="submission" date="2019-09" db="EMBL/GenBank/DDBJ databases">
        <title>Bird 10,000 Genomes (B10K) Project - Family phase.</title>
        <authorList>
            <person name="Zhang G."/>
        </authorList>
    </citation>
    <scope>NUCLEOTIDE SEQUENCE [LARGE SCALE GENOMIC DNA]</scope>
    <source>
        <strain evidence="3">OUT-0053</strain>
        <tissue evidence="3">Muscle</tissue>
    </source>
</reference>
<dbReference type="PANTHER" id="PTHR11412">
    <property type="entry name" value="MACROGLOBULIN / COMPLEMENT"/>
    <property type="match status" value="1"/>
</dbReference>
<sequence>GVFSLQLSVQADIAPVAQVLVYTTVSSKEVIADSAKFYTELCFNNKVDLSFSPSEGLPSSDAHLQFQASPNSLCAVRAVDKSVLLMKPEADLSPTSVYDLLPVKEFHGYVYDSRVPLEESPWNCVTVEPIVQDGITYVPVMGANEEDTYSILKEMGLKVFTNTNVKKPRICSPSNRIYYDHASVGLGAPAAMVAEPITSNQLSTPEEVTETVRRYFPETWIWSLVPISSEGKADLEVTIPDTITEWKANAFCTSADTGFGLSPTVSLRAFQPFFVELTMPYSVVRGESFTLKATVFNYLPACIRVSVTLAQSTNFLAILVEKEEESHCLCENGRKTVAWLVTPKSLGQVEFSVTTEALQNQQPCGNYIVETPEKGQKDTVIRQLLVEPEGVEKETTQNSVLCVKG</sequence>
<dbReference type="Proteomes" id="UP000549091">
    <property type="component" value="Unassembled WGS sequence"/>
</dbReference>
<dbReference type="EMBL" id="VZSU01000425">
    <property type="protein sequence ID" value="NWZ91893.1"/>
    <property type="molecule type" value="Genomic_DNA"/>
</dbReference>
<dbReference type="SMART" id="SM01360">
    <property type="entry name" value="A2M"/>
    <property type="match status" value="1"/>
</dbReference>
<organism evidence="3 4">
    <name type="scientific">Nesospiza acunhae</name>
    <dbReference type="NCBI Taxonomy" id="381881"/>
    <lineage>
        <taxon>Eukaryota</taxon>
        <taxon>Metazoa</taxon>
        <taxon>Chordata</taxon>
        <taxon>Craniata</taxon>
        <taxon>Vertebrata</taxon>
        <taxon>Euteleostomi</taxon>
        <taxon>Archelosauria</taxon>
        <taxon>Archosauria</taxon>
        <taxon>Dinosauria</taxon>
        <taxon>Saurischia</taxon>
        <taxon>Theropoda</taxon>
        <taxon>Coelurosauria</taxon>
        <taxon>Aves</taxon>
        <taxon>Neognathae</taxon>
        <taxon>Neoaves</taxon>
        <taxon>Telluraves</taxon>
        <taxon>Australaves</taxon>
        <taxon>Passeriformes</taxon>
        <taxon>Thraupidae</taxon>
        <taxon>Nesospiza</taxon>
    </lineage>
</organism>
<dbReference type="InterPro" id="IPR011625">
    <property type="entry name" value="A2M_N_BRD"/>
</dbReference>
<evidence type="ECO:0000259" key="1">
    <source>
        <dbReference type="SMART" id="SM01359"/>
    </source>
</evidence>
<accession>A0A7K7RJ05</accession>
<dbReference type="InterPro" id="IPR014756">
    <property type="entry name" value="Ig_E-set"/>
</dbReference>
<dbReference type="InterPro" id="IPR050473">
    <property type="entry name" value="A2M/Complement_sys"/>
</dbReference>
<evidence type="ECO:0000313" key="3">
    <source>
        <dbReference type="EMBL" id="NWZ91893.1"/>
    </source>
</evidence>
<dbReference type="Gene3D" id="2.60.40.1930">
    <property type="match status" value="1"/>
</dbReference>
<dbReference type="Gene3D" id="2.20.130.20">
    <property type="match status" value="2"/>
</dbReference>
<dbReference type="Gene3D" id="2.60.40.10">
    <property type="entry name" value="Immunoglobulins"/>
    <property type="match status" value="1"/>
</dbReference>
<proteinExistence type="predicted"/>
<dbReference type="PANTHER" id="PTHR11412:SF165">
    <property type="entry name" value="ALPHA-2-MACROGLOBULIN"/>
    <property type="match status" value="1"/>
</dbReference>
<dbReference type="InterPro" id="IPR013783">
    <property type="entry name" value="Ig-like_fold"/>
</dbReference>